<gene>
    <name evidence="2" type="ORF">TresaDRAFT_2035</name>
</gene>
<comment type="caution">
    <text evidence="2">The sequence shown here is derived from an EMBL/GenBank/DDBJ whole genome shotgun (WGS) entry which is preliminary data.</text>
</comment>
<evidence type="ECO:0000313" key="2">
    <source>
        <dbReference type="EMBL" id="EIC01646.1"/>
    </source>
</evidence>
<proteinExistence type="predicted"/>
<dbReference type="OrthoDB" id="366075at2"/>
<feature type="region of interest" description="Disordered" evidence="1">
    <location>
        <begin position="654"/>
        <end position="673"/>
    </location>
</feature>
<feature type="region of interest" description="Disordered" evidence="1">
    <location>
        <begin position="331"/>
        <end position="353"/>
    </location>
</feature>
<organism evidence="2 3">
    <name type="scientific">Treponema saccharophilum DSM 2985</name>
    <dbReference type="NCBI Taxonomy" id="907348"/>
    <lineage>
        <taxon>Bacteria</taxon>
        <taxon>Pseudomonadati</taxon>
        <taxon>Spirochaetota</taxon>
        <taxon>Spirochaetia</taxon>
        <taxon>Spirochaetales</taxon>
        <taxon>Treponemataceae</taxon>
        <taxon>Treponema</taxon>
    </lineage>
</organism>
<reference evidence="2 3" key="1">
    <citation type="submission" date="2011-09" db="EMBL/GenBank/DDBJ databases">
        <title>The draft genome of Treponema saccharophilum DSM 2985.</title>
        <authorList>
            <consortium name="US DOE Joint Genome Institute (JGI-PGF)"/>
            <person name="Lucas S."/>
            <person name="Copeland A."/>
            <person name="Lapidus A."/>
            <person name="Glavina del Rio T."/>
            <person name="Dalin E."/>
            <person name="Tice H."/>
            <person name="Bruce D."/>
            <person name="Goodwin L."/>
            <person name="Pitluck S."/>
            <person name="Peters L."/>
            <person name="Kyrpides N."/>
            <person name="Mavromatis K."/>
            <person name="Ivanova N."/>
            <person name="Markowitz V."/>
            <person name="Cheng J.-F."/>
            <person name="Hugenholtz P."/>
            <person name="Woyke T."/>
            <person name="Wu D."/>
            <person name="Gronow S."/>
            <person name="Wellnitz S."/>
            <person name="Brambilla E."/>
            <person name="Klenk H.-P."/>
            <person name="Eisen J.A."/>
        </authorList>
    </citation>
    <scope>NUCLEOTIDE SEQUENCE [LARGE SCALE GENOMIC DNA]</scope>
    <source>
        <strain evidence="2 3">DSM 2985</strain>
    </source>
</reference>
<name>H7ELB4_9SPIR</name>
<dbReference type="RefSeq" id="WP_002704676.1">
    <property type="nucleotide sequence ID" value="NZ_AGRW01000048.1"/>
</dbReference>
<keyword evidence="3" id="KW-1185">Reference proteome</keyword>
<sequence length="673" mass="76981">MAKVEQSWEPGTLDRTRKNIGVLSEEEAKRMTKVLGGEILQEKSAPIDYNSLPKNQVYAKRAVGKSANSASLSGASSGGGGSAKTDAVQEKKNKLPEISSKEKILFDKLMMDDDYKIKPSYGVFNFVLKFTKGNSHLRRGFVDYTLVKDVEHLNEFVMAVKSIVQIAPESYKEVLMNDNSTLEDKFVFLKTVGSWSLKDVRYFLNALESHADTVTILAMSDFIKAVYRLLIKIYYLGENKIPEILKEIYSDLIKFPRANKKRISVLTKTGITEWFYVYSKVIKGLYPILMRLCSRHCDYFPDFFTVRTAEIFSFLGVTKYDLMLPNRKVKRQENPVGENSKKEETSEKKKESARDSAYVASGIKLLEHLFPQAGFSDLASHPDMYPYFQPLYQFRDGYNLLSPENPLQITVTLLRISEDFLQGCRNMQFTDDAEFFFGGEESDKLSTILGQWTVYREVLFEKNYGDQIREFVNHEYSAPGDFRKSQYGLKLITQMLWQTHYYFLPYFKFQQVILDKPKNDNPYRALCIRTTQLKTLFGSIVRRISEKESTRGSVVGIANPWERFRFDIPTPVSKRLNIMLGAKRPDNETKATNANLLKYALCVISVLDWWLNDKASPAYSCDSSVIYRVSAKDGAPEFSVPLLENQNELFTAALKSTSSAKKPAEEKKSEPES</sequence>
<protein>
    <submittedName>
        <fullName evidence="2">Uncharacterized protein</fullName>
    </submittedName>
</protein>
<feature type="region of interest" description="Disordered" evidence="1">
    <location>
        <begin position="69"/>
        <end position="94"/>
    </location>
</feature>
<evidence type="ECO:0000313" key="3">
    <source>
        <dbReference type="Proteomes" id="UP000003571"/>
    </source>
</evidence>
<dbReference type="eggNOG" id="ENOG5033PP0">
    <property type="taxonomic scope" value="Bacteria"/>
</dbReference>
<accession>H7ELB4</accession>
<dbReference type="EMBL" id="AGRW01000048">
    <property type="protein sequence ID" value="EIC01646.1"/>
    <property type="molecule type" value="Genomic_DNA"/>
</dbReference>
<feature type="compositionally biased region" description="Basic and acidic residues" evidence="1">
    <location>
        <begin position="662"/>
        <end position="673"/>
    </location>
</feature>
<feature type="compositionally biased region" description="Basic and acidic residues" evidence="1">
    <location>
        <begin position="339"/>
        <end position="353"/>
    </location>
</feature>
<dbReference type="PATRIC" id="fig|907348.3.peg.1697"/>
<dbReference type="Proteomes" id="UP000003571">
    <property type="component" value="Unassembled WGS sequence"/>
</dbReference>
<evidence type="ECO:0000256" key="1">
    <source>
        <dbReference type="SAM" id="MobiDB-lite"/>
    </source>
</evidence>
<dbReference type="AlphaFoldDB" id="H7ELB4"/>